<protein>
    <recommendedName>
        <fullName evidence="3">Inclusion body protein</fullName>
    </recommendedName>
</protein>
<gene>
    <name evidence="1" type="ORF">XSR1_340001</name>
</gene>
<evidence type="ECO:0008006" key="3">
    <source>
        <dbReference type="Google" id="ProtNLM"/>
    </source>
</evidence>
<proteinExistence type="predicted"/>
<accession>W1J152</accession>
<dbReference type="Gene3D" id="2.60.40.3910">
    <property type="entry name" value="Inclusion body protein"/>
    <property type="match status" value="1"/>
</dbReference>
<evidence type="ECO:0000313" key="1">
    <source>
        <dbReference type="EMBL" id="CDL83601.1"/>
    </source>
</evidence>
<dbReference type="InterPro" id="IPR021087">
    <property type="entry name" value="Uncharacterised_PixA/AidA"/>
</dbReference>
<keyword evidence="2" id="KW-1185">Reference proteome</keyword>
<reference evidence="1" key="1">
    <citation type="submission" date="2013-11" db="EMBL/GenBank/DDBJ databases">
        <title>Draft genome sequence and annotation of the entomopathogenic bacteria, Xenorhabdus cabanillasi strain JM26 and Xenorhabdus szentirmai strain DSM 16338.</title>
        <authorList>
            <person name="Gualtieri M."/>
            <person name="Ogier J.C."/>
            <person name="Pages S."/>
            <person name="Givaudan A."/>
            <person name="Gaudriault S."/>
        </authorList>
    </citation>
    <scope>NUCLEOTIDE SEQUENCE [LARGE SCALE GENOMIC DNA]</scope>
    <source>
        <strain evidence="1">DSM 16338</strain>
    </source>
</reference>
<dbReference type="AlphaFoldDB" id="W1J152"/>
<dbReference type="EMBL" id="CBXF010000093">
    <property type="protein sequence ID" value="CDL83601.1"/>
    <property type="molecule type" value="Genomic_DNA"/>
</dbReference>
<evidence type="ECO:0000313" key="2">
    <source>
        <dbReference type="Proteomes" id="UP000019202"/>
    </source>
</evidence>
<organism evidence="1 2">
    <name type="scientific">Xenorhabdus szentirmaii DSM 16338</name>
    <dbReference type="NCBI Taxonomy" id="1427518"/>
    <lineage>
        <taxon>Bacteria</taxon>
        <taxon>Pseudomonadati</taxon>
        <taxon>Pseudomonadota</taxon>
        <taxon>Gammaproteobacteria</taxon>
        <taxon>Enterobacterales</taxon>
        <taxon>Morganellaceae</taxon>
        <taxon>Xenorhabdus</taxon>
    </lineage>
</organism>
<dbReference type="Proteomes" id="UP000019202">
    <property type="component" value="Unassembled WGS sequence"/>
</dbReference>
<sequence>MSNINILITLDTDEIIHQQLVEDYGHIKEIDGKYINVVVLGNNNAMSFINGADIAKKTYLEIPKANKNDDIQWRVFSLSSKNTSVNSHDVIILSDLKVTNDTIKAIHSPIDLDISKFNSPIINDKAKTSTPPTLSYITTQENTWTSHIDVDTKQIQELVATFAVCNTKSKQILGYFKWTHKIMIGSK</sequence>
<name>W1J152_9GAMM</name>
<dbReference type="InterPro" id="IPR038712">
    <property type="entry name" value="PixA-like_sf"/>
</dbReference>
<dbReference type="RefSeq" id="WP_038239086.1">
    <property type="nucleotide sequence ID" value="NZ_CAWLWS010000093.1"/>
</dbReference>
<comment type="caution">
    <text evidence="1">The sequence shown here is derived from an EMBL/GenBank/DDBJ whole genome shotgun (WGS) entry which is preliminary data.</text>
</comment>
<dbReference type="Pfam" id="PF12306">
    <property type="entry name" value="PixA"/>
    <property type="match status" value="1"/>
</dbReference>